<keyword evidence="2" id="KW-0812">Transmembrane</keyword>
<dbReference type="SMART" id="SM00460">
    <property type="entry name" value="TGc"/>
    <property type="match status" value="1"/>
</dbReference>
<evidence type="ECO:0000256" key="2">
    <source>
        <dbReference type="SAM" id="Phobius"/>
    </source>
</evidence>
<feature type="transmembrane region" description="Helical" evidence="2">
    <location>
        <begin position="637"/>
        <end position="658"/>
    </location>
</feature>
<evidence type="ECO:0000259" key="3">
    <source>
        <dbReference type="SMART" id="SM00460"/>
    </source>
</evidence>
<dbReference type="InterPro" id="IPR038765">
    <property type="entry name" value="Papain-like_cys_pep_sf"/>
</dbReference>
<dbReference type="PANTHER" id="PTHR42736:SF1">
    <property type="entry name" value="PROTEIN-GLUTAMINE GAMMA-GLUTAMYLTRANSFERASE"/>
    <property type="match status" value="1"/>
</dbReference>
<protein>
    <submittedName>
        <fullName evidence="4">TransglutaminaseTgpA domain-containing protein</fullName>
    </submittedName>
</protein>
<dbReference type="Gene3D" id="3.10.620.30">
    <property type="match status" value="1"/>
</dbReference>
<accession>A0ABV6RZT5</accession>
<evidence type="ECO:0000256" key="1">
    <source>
        <dbReference type="SAM" id="MobiDB-lite"/>
    </source>
</evidence>
<keyword evidence="5" id="KW-1185">Reference proteome</keyword>
<proteinExistence type="predicted"/>
<reference evidence="4 5" key="1">
    <citation type="submission" date="2024-09" db="EMBL/GenBank/DDBJ databases">
        <authorList>
            <person name="Sun Q."/>
            <person name="Mori K."/>
        </authorList>
    </citation>
    <scope>NUCLEOTIDE SEQUENCE [LARGE SCALE GENOMIC DNA]</scope>
    <source>
        <strain evidence="4 5">KCTC 23076</strain>
    </source>
</reference>
<dbReference type="RefSeq" id="WP_386676576.1">
    <property type="nucleotide sequence ID" value="NZ_JBHLTG010000014.1"/>
</dbReference>
<dbReference type="EMBL" id="JBHLTG010000014">
    <property type="protein sequence ID" value="MFC0682500.1"/>
    <property type="molecule type" value="Genomic_DNA"/>
</dbReference>
<gene>
    <name evidence="4" type="ORF">ACFFGH_32115</name>
</gene>
<feature type="transmembrane region" description="Helical" evidence="2">
    <location>
        <begin position="239"/>
        <end position="260"/>
    </location>
</feature>
<comment type="caution">
    <text evidence="4">The sequence shown here is derived from an EMBL/GenBank/DDBJ whole genome shotgun (WGS) entry which is preliminary data.</text>
</comment>
<feature type="transmembrane region" description="Helical" evidence="2">
    <location>
        <begin position="158"/>
        <end position="176"/>
    </location>
</feature>
<evidence type="ECO:0000313" key="4">
    <source>
        <dbReference type="EMBL" id="MFC0682500.1"/>
    </source>
</evidence>
<dbReference type="Pfam" id="PF01841">
    <property type="entry name" value="Transglut_core"/>
    <property type="match status" value="1"/>
</dbReference>
<feature type="transmembrane region" description="Helical" evidence="2">
    <location>
        <begin position="130"/>
        <end position="151"/>
    </location>
</feature>
<dbReference type="Pfam" id="PF11992">
    <property type="entry name" value="TgpA_N"/>
    <property type="match status" value="1"/>
</dbReference>
<dbReference type="Proteomes" id="UP001589896">
    <property type="component" value="Unassembled WGS sequence"/>
</dbReference>
<keyword evidence="2" id="KW-1133">Transmembrane helix</keyword>
<organism evidence="4 5">
    <name type="scientific">Lysobacter korlensis</name>
    <dbReference type="NCBI Taxonomy" id="553636"/>
    <lineage>
        <taxon>Bacteria</taxon>
        <taxon>Pseudomonadati</taxon>
        <taxon>Pseudomonadota</taxon>
        <taxon>Gammaproteobacteria</taxon>
        <taxon>Lysobacterales</taxon>
        <taxon>Lysobacteraceae</taxon>
        <taxon>Lysobacter</taxon>
    </lineage>
</organism>
<feature type="transmembrane region" description="Helical" evidence="2">
    <location>
        <begin position="182"/>
        <end position="201"/>
    </location>
</feature>
<feature type="transmembrane region" description="Helical" evidence="2">
    <location>
        <begin position="46"/>
        <end position="67"/>
    </location>
</feature>
<evidence type="ECO:0000313" key="5">
    <source>
        <dbReference type="Proteomes" id="UP001589896"/>
    </source>
</evidence>
<keyword evidence="2" id="KW-0472">Membrane</keyword>
<dbReference type="InterPro" id="IPR052901">
    <property type="entry name" value="Bact_TGase-like"/>
</dbReference>
<name>A0ABV6RZT5_9GAMM</name>
<feature type="transmembrane region" description="Helical" evidence="2">
    <location>
        <begin position="16"/>
        <end position="39"/>
    </location>
</feature>
<dbReference type="SUPFAM" id="SSF54001">
    <property type="entry name" value="Cysteine proteinases"/>
    <property type="match status" value="1"/>
</dbReference>
<feature type="region of interest" description="Disordered" evidence="1">
    <location>
        <begin position="572"/>
        <end position="622"/>
    </location>
</feature>
<dbReference type="PANTHER" id="PTHR42736">
    <property type="entry name" value="PROTEIN-GLUTAMINE GAMMA-GLUTAMYLTRANSFERASE"/>
    <property type="match status" value="1"/>
</dbReference>
<feature type="transmembrane region" description="Helical" evidence="2">
    <location>
        <begin position="73"/>
        <end position="92"/>
    </location>
</feature>
<sequence>MTSHRTPGTRSARVPALGFTVVTTLLFWATMAAAAVALWPLYRDPSFVLLAAATILAGSAVAMGGAFTRASGGSVMVATLAVFLVLGVPLAVPSKAALGILPTVDGLLDLLAGVALGWKQLLTITLPVGNYQALLVPAFALLLTATVTGLSVGLRAKYGELGVIAPVLVFVLAVLFGPEEAVAPAALALALLATILLWVVWRRWYRRREAIRTLSAGTVGAEPAPQAARDHRFVGARTLAAAAVLLLIGGAASLGMTLAVPPPAERSVLRTTIEQPFDPRDYVSPLAGFRRHLQEGSAEEILFTVDGLPTGARIRLATLDTYDGVVYAVGTADADTASGTFTRVPNRVAQAAGDGTPVDLSLTVQGYRGVWVPTAGSLVAVDFTGRGAADRTLYVNEVTGTAAVVPGLEEGAAYRLSAVLPDQPTEEQLAEATPGAASVPRTVPLPEALADRLDAYLAGSASAPGSQLSAMLAGLARDGYISHGLSPEEPPSRSGHSLDRLSELFTDPIMIGDAEQYSVAAALLARELGFPARVVFGFAPDPTDAARVAVRGSDVAAWIEVNTAEHGWVALDPTPAERQIPDALPEEPTPISRPQTVVPPNLAEQEQRDDAPPSETSQDDAPVPDPLLELLFTVLRVLGWTILVLALVTSPFLLIVGAKLRRRELRRTSGTPRDRIRGGWDEFQDAALDRGIDAPPSPTRSQFAEVVGGKRPRLLAVVADRAVFSPDDPADADADRVWLAVEELRKTLDSRRTRWERVRAAVSLRSLRGYSLRNLLPRRNGEP</sequence>
<dbReference type="InterPro" id="IPR002931">
    <property type="entry name" value="Transglutaminase-like"/>
</dbReference>
<dbReference type="InterPro" id="IPR021878">
    <property type="entry name" value="TgpA_N"/>
</dbReference>
<feature type="domain" description="Transglutaminase-like" evidence="3">
    <location>
        <begin position="506"/>
        <end position="575"/>
    </location>
</feature>